<feature type="domain" description="EAL" evidence="2">
    <location>
        <begin position="504"/>
        <end position="757"/>
    </location>
</feature>
<evidence type="ECO:0000256" key="1">
    <source>
        <dbReference type="SAM" id="MobiDB-lite"/>
    </source>
</evidence>
<dbReference type="KEGG" id="vta:B1766"/>
<dbReference type="InterPro" id="IPR052155">
    <property type="entry name" value="Biofilm_reg_signaling"/>
</dbReference>
<dbReference type="InterPro" id="IPR035965">
    <property type="entry name" value="PAS-like_dom_sf"/>
</dbReference>
<dbReference type="Pfam" id="PF00990">
    <property type="entry name" value="GGDEF"/>
    <property type="match status" value="1"/>
</dbReference>
<dbReference type="InterPro" id="IPR003018">
    <property type="entry name" value="GAF"/>
</dbReference>
<dbReference type="Gene3D" id="3.30.70.270">
    <property type="match status" value="1"/>
</dbReference>
<dbReference type="InterPro" id="IPR029016">
    <property type="entry name" value="GAF-like_dom_sf"/>
</dbReference>
<dbReference type="InterPro" id="IPR035919">
    <property type="entry name" value="EAL_sf"/>
</dbReference>
<dbReference type="PIRSF" id="PIRSF005925">
    <property type="entry name" value="Dos"/>
    <property type="match status" value="1"/>
</dbReference>
<dbReference type="SMART" id="SM00086">
    <property type="entry name" value="PAC"/>
    <property type="match status" value="1"/>
</dbReference>
<gene>
    <name evidence="4" type="ORF">VTAP4600_B1766</name>
</gene>
<dbReference type="Proteomes" id="UP000235828">
    <property type="component" value="Chromosome B"/>
</dbReference>
<feature type="region of interest" description="Disordered" evidence="1">
    <location>
        <begin position="20"/>
        <end position="41"/>
    </location>
</feature>
<dbReference type="SUPFAM" id="SSF55785">
    <property type="entry name" value="PYP-like sensor domain (PAS domain)"/>
    <property type="match status" value="1"/>
</dbReference>
<dbReference type="SMART" id="SM00267">
    <property type="entry name" value="GGDEF"/>
    <property type="match status" value="1"/>
</dbReference>
<protein>
    <submittedName>
        <fullName evidence="4">PAS domain S-box/diguanylate cyclase (GGDEF) domain-containing protein</fullName>
    </submittedName>
</protein>
<dbReference type="SMART" id="SM00052">
    <property type="entry name" value="EAL"/>
    <property type="match status" value="1"/>
</dbReference>
<dbReference type="InterPro" id="IPR000160">
    <property type="entry name" value="GGDEF_dom"/>
</dbReference>
<evidence type="ECO:0000259" key="3">
    <source>
        <dbReference type="PROSITE" id="PS50887"/>
    </source>
</evidence>
<dbReference type="InterPro" id="IPR001633">
    <property type="entry name" value="EAL_dom"/>
</dbReference>
<dbReference type="Pfam" id="PF08447">
    <property type="entry name" value="PAS_3"/>
    <property type="match status" value="1"/>
</dbReference>
<dbReference type="SUPFAM" id="SSF141868">
    <property type="entry name" value="EAL domain-like"/>
    <property type="match status" value="1"/>
</dbReference>
<feature type="domain" description="GGDEF" evidence="3">
    <location>
        <begin position="362"/>
        <end position="495"/>
    </location>
</feature>
<dbReference type="PROSITE" id="PS50883">
    <property type="entry name" value="EAL"/>
    <property type="match status" value="1"/>
</dbReference>
<accession>A0A2N8ZNC7</accession>
<dbReference type="AlphaFoldDB" id="A0A2N8ZNC7"/>
<evidence type="ECO:0000313" key="4">
    <source>
        <dbReference type="EMBL" id="SON53377.1"/>
    </source>
</evidence>
<dbReference type="PROSITE" id="PS50887">
    <property type="entry name" value="GGDEF"/>
    <property type="match status" value="1"/>
</dbReference>
<dbReference type="EMBL" id="LT960612">
    <property type="protein sequence ID" value="SON53377.1"/>
    <property type="molecule type" value="Genomic_DNA"/>
</dbReference>
<dbReference type="CDD" id="cd01949">
    <property type="entry name" value="GGDEF"/>
    <property type="match status" value="1"/>
</dbReference>
<dbReference type="InterPro" id="IPR001610">
    <property type="entry name" value="PAC"/>
</dbReference>
<dbReference type="PANTHER" id="PTHR44757">
    <property type="entry name" value="DIGUANYLATE CYCLASE DGCP"/>
    <property type="match status" value="1"/>
</dbReference>
<dbReference type="Gene3D" id="3.30.450.20">
    <property type="entry name" value="PAS domain"/>
    <property type="match status" value="1"/>
</dbReference>
<organism evidence="4 5">
    <name type="scientific">Vibrio tapetis subsp. tapetis</name>
    <dbReference type="NCBI Taxonomy" id="1671868"/>
    <lineage>
        <taxon>Bacteria</taxon>
        <taxon>Pseudomonadati</taxon>
        <taxon>Pseudomonadota</taxon>
        <taxon>Gammaproteobacteria</taxon>
        <taxon>Vibrionales</taxon>
        <taxon>Vibrionaceae</taxon>
        <taxon>Vibrio</taxon>
    </lineage>
</organism>
<name>A0A2N8ZNC7_9VIBR</name>
<dbReference type="CDD" id="cd01948">
    <property type="entry name" value="EAL"/>
    <property type="match status" value="1"/>
</dbReference>
<dbReference type="Gene3D" id="3.20.20.450">
    <property type="entry name" value="EAL domain"/>
    <property type="match status" value="1"/>
</dbReference>
<dbReference type="RefSeq" id="WP_197708687.1">
    <property type="nucleotide sequence ID" value="NZ_LT960612.1"/>
</dbReference>
<sequence length="767" mass="86393">MNIPFERRILVEYNPPDRNKRNKSDLIVGSESSRSRSETQDTDRFLNTMRRVNQDSWDWDIQTDDVHFSSHWKIRLGYEEDDTAPPLTLASVMQPQEWQSLISDAKQSIVTHSNSFEAEIRLQHKSGHYLWVRASAFTLFTPNQRQHLIGSLVDINAKKEHEAFNTKNAQILEMIAIGKQASDVYTEIAKMYESRHQGMRCSMLELKGDTLLHGGAPSLPDEYCKAVHGLKNGPNIGSCGTSTYTGKRVLVEDISTDHKWANIKHVALPHGLRSCWSEPIKSSTGKVLGAFGTYYNHPALPTEQESNDLTSAAMLAGILMERDQNQQRIQELAFTDQLTGFSSRASLYIELQKLITHSSSNKKFALLYLDLDNFKDINDSLGHDFGDRHLQTIARHIESAGFSSHFLARLGGDEFCIVVEEADDTHTAAEIATQYLNAISQTCYLSGRKHTQTSSIGVAFYPQDGHDLQSLLKAADTAMYTAKERGKNQFSFYSQSLTEKAKYRLKVEQYLREAIEQQKLSLVYQPQINLENDQYVGLEALSRWQHPELGQVSPCDFIATAERIGMIKPLTELVLKTACRQFMIWQKQGLDPKRIAVNISPNHFIDPDFIPLIKRVITETGILASNLELEVIETVVQTEHKNLPVFEELNKLGIILSIDDFGTGYSSFASLKHLKLDCIKIDKYFIDDLLTDKKTRLLVGSMIEMAHNLGCDVIAEGIEHPEQVGVLKELKCDIAQGFLFSRPTHANGISTLLNNGTNGLYSPDSHG</sequence>
<dbReference type="Pfam" id="PF13185">
    <property type="entry name" value="GAF_2"/>
    <property type="match status" value="1"/>
</dbReference>
<evidence type="ECO:0000313" key="5">
    <source>
        <dbReference type="Proteomes" id="UP000235828"/>
    </source>
</evidence>
<dbReference type="Pfam" id="PF00563">
    <property type="entry name" value="EAL"/>
    <property type="match status" value="1"/>
</dbReference>
<dbReference type="SUPFAM" id="SSF55073">
    <property type="entry name" value="Nucleotide cyclase"/>
    <property type="match status" value="1"/>
</dbReference>
<proteinExistence type="predicted"/>
<dbReference type="InterPro" id="IPR013655">
    <property type="entry name" value="PAS_fold_3"/>
</dbReference>
<reference evidence="4 5" key="1">
    <citation type="submission" date="2017-10" db="EMBL/GenBank/DDBJ databases">
        <authorList>
            <person name="Banno H."/>
            <person name="Chua N.-H."/>
        </authorList>
    </citation>
    <scope>NUCLEOTIDE SEQUENCE [LARGE SCALE GENOMIC DNA]</scope>
    <source>
        <strain evidence="4">Vibrio tapetis CECT4600</strain>
    </source>
</reference>
<keyword evidence="5" id="KW-1185">Reference proteome</keyword>
<evidence type="ECO:0000259" key="2">
    <source>
        <dbReference type="PROSITE" id="PS50883"/>
    </source>
</evidence>
<dbReference type="NCBIfam" id="TIGR00254">
    <property type="entry name" value="GGDEF"/>
    <property type="match status" value="1"/>
</dbReference>
<dbReference type="InterPro" id="IPR029787">
    <property type="entry name" value="Nucleotide_cyclase"/>
</dbReference>
<dbReference type="PANTHER" id="PTHR44757:SF2">
    <property type="entry name" value="BIOFILM ARCHITECTURE MAINTENANCE PROTEIN MBAA"/>
    <property type="match status" value="1"/>
</dbReference>
<dbReference type="Gene3D" id="3.30.450.40">
    <property type="match status" value="1"/>
</dbReference>
<dbReference type="InterPro" id="IPR012226">
    <property type="entry name" value="Diguanyl_cyclase/Pdiesterase"/>
</dbReference>
<dbReference type="SUPFAM" id="SSF55781">
    <property type="entry name" value="GAF domain-like"/>
    <property type="match status" value="1"/>
</dbReference>
<dbReference type="InterPro" id="IPR043128">
    <property type="entry name" value="Rev_trsase/Diguanyl_cyclase"/>
</dbReference>